<proteinExistence type="predicted"/>
<organism evidence="1">
    <name type="scientific">marine sediment metagenome</name>
    <dbReference type="NCBI Taxonomy" id="412755"/>
    <lineage>
        <taxon>unclassified sequences</taxon>
        <taxon>metagenomes</taxon>
        <taxon>ecological metagenomes</taxon>
    </lineage>
</organism>
<evidence type="ECO:0000313" key="1">
    <source>
        <dbReference type="EMBL" id="KKK98604.1"/>
    </source>
</evidence>
<protein>
    <submittedName>
        <fullName evidence="1">Uncharacterized protein</fullName>
    </submittedName>
</protein>
<gene>
    <name evidence="1" type="ORF">LCGC14_2641120</name>
</gene>
<accession>A0A0F9C877</accession>
<dbReference type="EMBL" id="LAZR01045553">
    <property type="protein sequence ID" value="KKK98604.1"/>
    <property type="molecule type" value="Genomic_DNA"/>
</dbReference>
<dbReference type="AlphaFoldDB" id="A0A0F9C877"/>
<comment type="caution">
    <text evidence="1">The sequence shown here is derived from an EMBL/GenBank/DDBJ whole genome shotgun (WGS) entry which is preliminary data.</text>
</comment>
<name>A0A0F9C877_9ZZZZ</name>
<sequence length="60" mass="6944">MGITPNQRLDAIGNDARDYACSINMYDDHVCHPFCYMTEMMAQGWQRCPNLSIKKKELMS</sequence>
<reference evidence="1" key="1">
    <citation type="journal article" date="2015" name="Nature">
        <title>Complex archaea that bridge the gap between prokaryotes and eukaryotes.</title>
        <authorList>
            <person name="Spang A."/>
            <person name="Saw J.H."/>
            <person name="Jorgensen S.L."/>
            <person name="Zaremba-Niedzwiedzka K."/>
            <person name="Martijn J."/>
            <person name="Lind A.E."/>
            <person name="van Eijk R."/>
            <person name="Schleper C."/>
            <person name="Guy L."/>
            <person name="Ettema T.J."/>
        </authorList>
    </citation>
    <scope>NUCLEOTIDE SEQUENCE</scope>
</reference>